<dbReference type="SUPFAM" id="SSF52540">
    <property type="entry name" value="P-loop containing nucleoside triphosphate hydrolases"/>
    <property type="match status" value="1"/>
</dbReference>
<evidence type="ECO:0000256" key="8">
    <source>
        <dbReference type="ARBA" id="ARBA00022691"/>
    </source>
</evidence>
<dbReference type="PANTHER" id="PTHR45197:SF1">
    <property type="entry name" value="SPHINGOLIPID C9-METHYLTRANSFERASE A-RELATED"/>
    <property type="match status" value="1"/>
</dbReference>
<proteinExistence type="inferred from homology"/>
<keyword evidence="6" id="KW-0489">Methyltransferase</keyword>
<evidence type="ECO:0000256" key="1">
    <source>
        <dbReference type="ARBA" id="ARBA00004141"/>
    </source>
</evidence>
<evidence type="ECO:0000256" key="13">
    <source>
        <dbReference type="ARBA" id="ARBA00023136"/>
    </source>
</evidence>
<comment type="similarity">
    <text evidence="4">Belongs to the CFA/CMAS family.</text>
</comment>
<evidence type="ECO:0000313" key="18">
    <source>
        <dbReference type="Proteomes" id="UP001143981"/>
    </source>
</evidence>
<evidence type="ECO:0000256" key="11">
    <source>
        <dbReference type="ARBA" id="ARBA00022989"/>
    </source>
</evidence>
<comment type="pathway">
    <text evidence="3">Sphingolipid metabolism.</text>
</comment>
<feature type="compositionally biased region" description="Low complexity" evidence="15">
    <location>
        <begin position="23"/>
        <end position="38"/>
    </location>
</feature>
<keyword evidence="12" id="KW-0443">Lipid metabolism</keyword>
<dbReference type="PANTHER" id="PTHR45197">
    <property type="entry name" value="SYNTHASE, PUTATIVE (AFU_ORTHOLOGUE AFUA_7G04190)-RELATED"/>
    <property type="match status" value="1"/>
</dbReference>
<dbReference type="CDD" id="cd02440">
    <property type="entry name" value="AdoMet_MTases"/>
    <property type="match status" value="1"/>
</dbReference>
<dbReference type="GO" id="GO:0016020">
    <property type="term" value="C:membrane"/>
    <property type="evidence" value="ECO:0007669"/>
    <property type="project" value="UniProtKB-SubCell"/>
</dbReference>
<comment type="pathway">
    <text evidence="2">Lipid metabolism; sphingolipid metabolism.</text>
</comment>
<dbReference type="InterPro" id="IPR052290">
    <property type="entry name" value="Sphingo_C9-MT"/>
</dbReference>
<dbReference type="InterPro" id="IPR029063">
    <property type="entry name" value="SAM-dependent_MTases_sf"/>
</dbReference>
<accession>A0A9W7Y643</accession>
<evidence type="ECO:0000256" key="12">
    <source>
        <dbReference type="ARBA" id="ARBA00023098"/>
    </source>
</evidence>
<evidence type="ECO:0000256" key="6">
    <source>
        <dbReference type="ARBA" id="ARBA00022603"/>
    </source>
</evidence>
<evidence type="ECO:0000256" key="15">
    <source>
        <dbReference type="SAM" id="MobiDB-lite"/>
    </source>
</evidence>
<dbReference type="GO" id="GO:0032259">
    <property type="term" value="P:methylation"/>
    <property type="evidence" value="ECO:0007669"/>
    <property type="project" value="UniProtKB-KW"/>
</dbReference>
<gene>
    <name evidence="17" type="ORF">LPJ61_003711</name>
</gene>
<evidence type="ECO:0000256" key="9">
    <source>
        <dbReference type="ARBA" id="ARBA00022692"/>
    </source>
</evidence>
<dbReference type="InterPro" id="IPR027417">
    <property type="entry name" value="P-loop_NTPase"/>
</dbReference>
<dbReference type="OrthoDB" id="412182at2759"/>
<comment type="subcellular location">
    <subcellularLocation>
        <location evidence="1">Membrane</location>
        <topology evidence="1">Multi-pass membrane protein</topology>
    </subcellularLocation>
</comment>
<evidence type="ECO:0000256" key="16">
    <source>
        <dbReference type="SAM" id="Phobius"/>
    </source>
</evidence>
<feature type="region of interest" description="Disordered" evidence="15">
    <location>
        <begin position="23"/>
        <end position="42"/>
    </location>
</feature>
<evidence type="ECO:0000256" key="7">
    <source>
        <dbReference type="ARBA" id="ARBA00022679"/>
    </source>
</evidence>
<keyword evidence="11 16" id="KW-1133">Transmembrane helix</keyword>
<keyword evidence="8" id="KW-0949">S-adenosyl-L-methionine</keyword>
<evidence type="ECO:0000256" key="5">
    <source>
        <dbReference type="ARBA" id="ARBA00022516"/>
    </source>
</evidence>
<keyword evidence="9 16" id="KW-0812">Transmembrane</keyword>
<dbReference type="Proteomes" id="UP001143981">
    <property type="component" value="Unassembled WGS sequence"/>
</dbReference>
<evidence type="ECO:0000256" key="10">
    <source>
        <dbReference type="ARBA" id="ARBA00022919"/>
    </source>
</evidence>
<dbReference type="GO" id="GO:0008168">
    <property type="term" value="F:methyltransferase activity"/>
    <property type="evidence" value="ECO:0007669"/>
    <property type="project" value="UniProtKB-KW"/>
</dbReference>
<dbReference type="Gene3D" id="3.40.50.300">
    <property type="entry name" value="P-loop containing nucleotide triphosphate hydrolases"/>
    <property type="match status" value="1"/>
</dbReference>
<feature type="transmembrane region" description="Helical" evidence="16">
    <location>
        <begin position="353"/>
        <end position="374"/>
    </location>
</feature>
<evidence type="ECO:0000256" key="2">
    <source>
        <dbReference type="ARBA" id="ARBA00004760"/>
    </source>
</evidence>
<keyword evidence="13 16" id="KW-0472">Membrane</keyword>
<dbReference type="Pfam" id="PF02353">
    <property type="entry name" value="CMAS"/>
    <property type="match status" value="1"/>
</dbReference>
<evidence type="ECO:0000256" key="3">
    <source>
        <dbReference type="ARBA" id="ARBA00004991"/>
    </source>
</evidence>
<dbReference type="EC" id="2.1.1.317" evidence="14"/>
<evidence type="ECO:0000256" key="14">
    <source>
        <dbReference type="ARBA" id="ARBA00039020"/>
    </source>
</evidence>
<reference evidence="17" key="1">
    <citation type="submission" date="2022-07" db="EMBL/GenBank/DDBJ databases">
        <title>Phylogenomic reconstructions and comparative analyses of Kickxellomycotina fungi.</title>
        <authorList>
            <person name="Reynolds N.K."/>
            <person name="Stajich J.E."/>
            <person name="Barry K."/>
            <person name="Grigoriev I.V."/>
            <person name="Crous P."/>
            <person name="Smith M.E."/>
        </authorList>
    </citation>
    <scope>NUCLEOTIDE SEQUENCE</scope>
    <source>
        <strain evidence="17">BCRC 34381</strain>
    </source>
</reference>
<evidence type="ECO:0000313" key="17">
    <source>
        <dbReference type="EMBL" id="KAJ1729054.1"/>
    </source>
</evidence>
<organism evidence="17 18">
    <name type="scientific">Coemansia biformis</name>
    <dbReference type="NCBI Taxonomy" id="1286918"/>
    <lineage>
        <taxon>Eukaryota</taxon>
        <taxon>Fungi</taxon>
        <taxon>Fungi incertae sedis</taxon>
        <taxon>Zoopagomycota</taxon>
        <taxon>Kickxellomycotina</taxon>
        <taxon>Kickxellomycetes</taxon>
        <taxon>Kickxellales</taxon>
        <taxon>Kickxellaceae</taxon>
        <taxon>Coemansia</taxon>
    </lineage>
</organism>
<keyword evidence="5" id="KW-0444">Lipid biosynthesis</keyword>
<keyword evidence="10" id="KW-0746">Sphingolipid metabolism</keyword>
<dbReference type="Gene3D" id="3.40.50.150">
    <property type="entry name" value="Vaccinia Virus protein VP39"/>
    <property type="match status" value="1"/>
</dbReference>
<comment type="caution">
    <text evidence="17">The sequence shown here is derived from an EMBL/GenBank/DDBJ whole genome shotgun (WGS) entry which is preliminary data.</text>
</comment>
<dbReference type="GO" id="GO:0006665">
    <property type="term" value="P:sphingolipid metabolic process"/>
    <property type="evidence" value="ECO:0007669"/>
    <property type="project" value="UniProtKB-KW"/>
</dbReference>
<protein>
    <recommendedName>
        <fullName evidence="14">sphingolipid C(9)-methyltransferase</fullName>
        <ecNumber evidence="14">2.1.1.317</ecNumber>
    </recommendedName>
</protein>
<dbReference type="EMBL" id="JANBOI010000683">
    <property type="protein sequence ID" value="KAJ1729054.1"/>
    <property type="molecule type" value="Genomic_DNA"/>
</dbReference>
<dbReference type="SUPFAM" id="SSF53335">
    <property type="entry name" value="S-adenosyl-L-methionine-dependent methyltransferases"/>
    <property type="match status" value="1"/>
</dbReference>
<keyword evidence="18" id="KW-1185">Reference proteome</keyword>
<keyword evidence="7" id="KW-0808">Transferase</keyword>
<dbReference type="AlphaFoldDB" id="A0A9W7Y643"/>
<feature type="transmembrane region" description="Helical" evidence="16">
    <location>
        <begin position="325"/>
        <end position="341"/>
    </location>
</feature>
<sequence length="769" mass="84221">MFAEIERLLSQVRSETGRDALAAATAAAPATTPARPAASVPRTGVGPIDAALRPADVTAAQPVVELVGAPGSGKTQTLYRICATLAMAADSGGGGGAHVLFVDAGGTADMQLLAQAMRGADGATDAAVAGALQRVHVFAPATTAALVATLAMLPKYTSERGIDAAALVVDGLGCNFWFDRKESSFLRLQIPRATTWFRQQQQLVDTLHAACASLGCVAFAANTLLLRDTAAAAARSAAPHERTFAVADRRYRDHAIPRWQSIVARTFVLESAAGTRSGAMTDAASSQAPAPAVPVVGAKQPRAPFSLPSVSKPTLLYECGGAREYSSYLLYALVLGVPYLIKRALGLSLGAYFVLGAVLALPIGAITLVVHSWIVAAPTDQVGALPNEPLEKYMTILDKELKAKYHGHRKIPMEEFFERYFDGDIDMTGDALEIFEKRYDWAFFPITRNVAQFFLLQWIPELLWHSRKQDETQVRDHYDRGDDFYAAFLGDRMVYTSGLIGDASRKETLEELRDNKLRDVCERVQMKPGDRHLDLGCGWGTLAAFAARNYGTQSVGVTLGRNQTAFGNARAESWGVGDRARLLCMDYRDAPRRPRYNCITCLEMAEHVGVRKFNEFLLQVRDMLEDDGLFYLQIAGLRGAWQYEDFSWGLFMAKYVFPGADASCPLNWVVAQLEGAGFEVRSVETIGVHYSATLARWYENWLANREKIVEKYGKRWFRVWEIFLAWSVIIARQGSSTCYQILAHKNRNGFDRSALVRAPLGFGLPSGSA</sequence>
<evidence type="ECO:0000256" key="4">
    <source>
        <dbReference type="ARBA" id="ARBA00010815"/>
    </source>
</evidence>
<name>A0A9W7Y643_9FUNG</name>